<accession>A0ABY8IS24</accession>
<dbReference type="GO" id="GO:0016787">
    <property type="term" value="F:hydrolase activity"/>
    <property type="evidence" value="ECO:0007669"/>
    <property type="project" value="UniProtKB-KW"/>
</dbReference>
<dbReference type="RefSeq" id="WP_142832003.1">
    <property type="nucleotide sequence ID" value="NZ_CP117269.1"/>
</dbReference>
<evidence type="ECO:0000259" key="1">
    <source>
        <dbReference type="Pfam" id="PF00144"/>
    </source>
</evidence>
<dbReference type="EMBL" id="CP117269">
    <property type="protein sequence ID" value="WFS26280.1"/>
    <property type="molecule type" value="Genomic_DNA"/>
</dbReference>
<reference evidence="2" key="1">
    <citation type="journal article" date="2019" name="Phytopathology">
        <title>A Novel Group of Rhizobium tumorigenes-Like Agrobacteria Associated with Crown Gall Disease of Rhododendron and Blueberry.</title>
        <authorList>
            <person name="Kuzmanovic N."/>
            <person name="Behrens P."/>
            <person name="Idczak E."/>
            <person name="Wagner S."/>
            <person name="Gotz M."/>
            <person name="Sproer C."/>
            <person name="Bunk B."/>
            <person name="Overmann J."/>
            <person name="Smalla K."/>
        </authorList>
    </citation>
    <scope>NUCLEOTIDE SEQUENCE</scope>
    <source>
        <strain evidence="2">Rho-6.2</strain>
    </source>
</reference>
<evidence type="ECO:0000313" key="2">
    <source>
        <dbReference type="EMBL" id="WFS26280.1"/>
    </source>
</evidence>
<evidence type="ECO:0000313" key="3">
    <source>
        <dbReference type="Proteomes" id="UP000318939"/>
    </source>
</evidence>
<dbReference type="InterPro" id="IPR050491">
    <property type="entry name" value="AmpC-like"/>
</dbReference>
<keyword evidence="2" id="KW-0614">Plasmid</keyword>
<organism evidence="2 3">
    <name type="scientific">Rhizobium rhododendri</name>
    <dbReference type="NCBI Taxonomy" id="2506430"/>
    <lineage>
        <taxon>Bacteria</taxon>
        <taxon>Pseudomonadati</taxon>
        <taxon>Pseudomonadota</taxon>
        <taxon>Alphaproteobacteria</taxon>
        <taxon>Hyphomicrobiales</taxon>
        <taxon>Rhizobiaceae</taxon>
        <taxon>Rhizobium/Agrobacterium group</taxon>
        <taxon>Rhizobium</taxon>
    </lineage>
</organism>
<proteinExistence type="predicted"/>
<keyword evidence="3" id="KW-1185">Reference proteome</keyword>
<sequence>MTPWLNAALAYVERWMEYQMTATELPGCQLAVAKDGVLVLERAFGVANLATGTPLTTSHRFRVASHSKTFTAAGIMKLHEERRLHLDDLVGTYVPGLHQSVADVTIGQLLSHASGLMRDGTEAPHWQVRQPFFDAEELGIQLAHPLAIDANTRFKYSNLGFGLLGSVIEAITGETYIDWIAREIVVPSGLEQTVPDMPLAEGVPVSSGHSGRVPFGRGSIRGDNPTFALAAATGFVSTAGDLSRFFASLDPEAETSVLSVASRREMTRRHWRVPQQADARHYGLGTISMDIKGHALFGHAGAFPGFISRTSVVPEWGLSLSIVTNAIDGPANAWVEGIVSIFDTFASYGAPDPTNTGWAGRWWTLWGAVDLVPVGDSVLLADPAALQPFNDATMLAIDTPDSGRIVEASGFASHGEGIRRTLAADGSVQRLYLGSSELVKEPADLAIKRQPPRQAPSPR</sequence>
<dbReference type="PANTHER" id="PTHR46825">
    <property type="entry name" value="D-ALANYL-D-ALANINE-CARBOXYPEPTIDASE/ENDOPEPTIDASE AMPH"/>
    <property type="match status" value="1"/>
</dbReference>
<feature type="domain" description="Beta-lactamase-related" evidence="1">
    <location>
        <begin position="13"/>
        <end position="326"/>
    </location>
</feature>
<dbReference type="Pfam" id="PF00144">
    <property type="entry name" value="Beta-lactamase"/>
    <property type="match status" value="1"/>
</dbReference>
<gene>
    <name evidence="2" type="ORF">PR018_24945</name>
</gene>
<dbReference type="InterPro" id="IPR012338">
    <property type="entry name" value="Beta-lactam/transpept-like"/>
</dbReference>
<reference evidence="2" key="2">
    <citation type="journal article" date="2023" name="MicrobiologyOpen">
        <title>Genomics of the tumorigenes clade of the family Rhizobiaceae and description of Rhizobium rhododendri sp. nov.</title>
        <authorList>
            <person name="Kuzmanovic N."/>
            <person name="diCenzo G.C."/>
            <person name="Bunk B."/>
            <person name="Sproeer C."/>
            <person name="Fruehling A."/>
            <person name="Neumann-Schaal M."/>
            <person name="Overmann J."/>
            <person name="Smalla K."/>
        </authorList>
    </citation>
    <scope>NUCLEOTIDE SEQUENCE</scope>
    <source>
        <strain evidence="2">Rho-6.2</strain>
        <plasmid evidence="2">pTi6.2</plasmid>
    </source>
</reference>
<protein>
    <submittedName>
        <fullName evidence="2">Serine hydrolase</fullName>
    </submittedName>
</protein>
<dbReference type="SUPFAM" id="SSF56601">
    <property type="entry name" value="beta-lactamase/transpeptidase-like"/>
    <property type="match status" value="1"/>
</dbReference>
<dbReference type="Proteomes" id="UP000318939">
    <property type="component" value="Plasmid pTi6.2"/>
</dbReference>
<dbReference type="Gene3D" id="3.40.710.10">
    <property type="entry name" value="DD-peptidase/beta-lactamase superfamily"/>
    <property type="match status" value="1"/>
</dbReference>
<keyword evidence="2" id="KW-0378">Hydrolase</keyword>
<geneLocation type="plasmid" evidence="2 3">
    <name>pTi6.2</name>
</geneLocation>
<dbReference type="InterPro" id="IPR001466">
    <property type="entry name" value="Beta-lactam-related"/>
</dbReference>
<dbReference type="PANTHER" id="PTHR46825:SF9">
    <property type="entry name" value="BETA-LACTAMASE-RELATED DOMAIN-CONTAINING PROTEIN"/>
    <property type="match status" value="1"/>
</dbReference>
<name>A0ABY8IS24_9HYPH</name>